<evidence type="ECO:0000256" key="1">
    <source>
        <dbReference type="ARBA" id="ARBA00004496"/>
    </source>
</evidence>
<dbReference type="Pfam" id="PF02824">
    <property type="entry name" value="TGS"/>
    <property type="match status" value="1"/>
</dbReference>
<evidence type="ECO:0000259" key="14">
    <source>
        <dbReference type="PROSITE" id="PS50862"/>
    </source>
</evidence>
<dbReference type="InterPro" id="IPR012676">
    <property type="entry name" value="TGS-like"/>
</dbReference>
<feature type="compositionally biased region" description="Basic and acidic residues" evidence="13">
    <location>
        <begin position="66"/>
        <end position="85"/>
    </location>
</feature>
<dbReference type="Pfam" id="PF03129">
    <property type="entry name" value="HGTP_anticodon"/>
    <property type="match status" value="1"/>
</dbReference>
<dbReference type="NCBIfam" id="TIGR00418">
    <property type="entry name" value="thrS"/>
    <property type="match status" value="1"/>
</dbReference>
<dbReference type="PROSITE" id="PS50862">
    <property type="entry name" value="AA_TRNA_LIGASE_II"/>
    <property type="match status" value="1"/>
</dbReference>
<dbReference type="InterPro" id="IPR047246">
    <property type="entry name" value="ThrRS_anticodon"/>
</dbReference>
<comment type="similarity">
    <text evidence="2">Belongs to the class-II aminoacyl-tRNA synthetase family.</text>
</comment>
<feature type="region of interest" description="Disordered" evidence="13">
    <location>
        <begin position="43"/>
        <end position="96"/>
    </location>
</feature>
<organism evidence="16 17">
    <name type="scientific">Papiliotrema laurentii</name>
    <name type="common">Cryptococcus laurentii</name>
    <dbReference type="NCBI Taxonomy" id="5418"/>
    <lineage>
        <taxon>Eukaryota</taxon>
        <taxon>Fungi</taxon>
        <taxon>Dikarya</taxon>
        <taxon>Basidiomycota</taxon>
        <taxon>Agaricomycotina</taxon>
        <taxon>Tremellomycetes</taxon>
        <taxon>Tremellales</taxon>
        <taxon>Rhynchogastremaceae</taxon>
        <taxon>Papiliotrema</taxon>
    </lineage>
</organism>
<evidence type="ECO:0000256" key="2">
    <source>
        <dbReference type="ARBA" id="ARBA00008226"/>
    </source>
</evidence>
<evidence type="ECO:0000256" key="4">
    <source>
        <dbReference type="ARBA" id="ARBA00022490"/>
    </source>
</evidence>
<feature type="domain" description="Aminoacyl-transfer RNA synthetases class-II family profile" evidence="14">
    <location>
        <begin position="401"/>
        <end position="671"/>
    </location>
</feature>
<dbReference type="InterPro" id="IPR002320">
    <property type="entry name" value="Thr-tRNA-ligase_IIa"/>
</dbReference>
<evidence type="ECO:0000256" key="10">
    <source>
        <dbReference type="ARBA" id="ARBA00031900"/>
    </source>
</evidence>
<dbReference type="AlphaFoldDB" id="A0AAD9FRC0"/>
<dbReference type="SUPFAM" id="SSF55186">
    <property type="entry name" value="ThrRS/AlaRS common domain"/>
    <property type="match status" value="1"/>
</dbReference>
<dbReference type="Gene3D" id="3.10.20.30">
    <property type="match status" value="1"/>
</dbReference>
<dbReference type="InterPro" id="IPR004095">
    <property type="entry name" value="TGS"/>
</dbReference>
<keyword evidence="8" id="KW-0648">Protein biosynthesis</keyword>
<evidence type="ECO:0000256" key="3">
    <source>
        <dbReference type="ARBA" id="ARBA00013163"/>
    </source>
</evidence>
<dbReference type="Gene3D" id="3.40.50.800">
    <property type="entry name" value="Anticodon-binding domain"/>
    <property type="match status" value="1"/>
</dbReference>
<dbReference type="SUPFAM" id="SSF52954">
    <property type="entry name" value="Class II aaRS ABD-related"/>
    <property type="match status" value="1"/>
</dbReference>
<dbReference type="CDD" id="cd00771">
    <property type="entry name" value="ThrRS_core"/>
    <property type="match status" value="1"/>
</dbReference>
<dbReference type="FunFam" id="3.30.980.10:FF:000005">
    <property type="entry name" value="Threonyl-tRNA synthetase, mitochondrial"/>
    <property type="match status" value="1"/>
</dbReference>
<dbReference type="SUPFAM" id="SSF55681">
    <property type="entry name" value="Class II aaRS and biotin synthetases"/>
    <property type="match status" value="1"/>
</dbReference>
<comment type="caution">
    <text evidence="16">The sequence shown here is derived from an EMBL/GenBank/DDBJ whole genome shotgun (WGS) entry which is preliminary data.</text>
</comment>
<dbReference type="PROSITE" id="PS51880">
    <property type="entry name" value="TGS"/>
    <property type="match status" value="1"/>
</dbReference>
<dbReference type="InterPro" id="IPR045864">
    <property type="entry name" value="aa-tRNA-synth_II/BPL/LPL"/>
</dbReference>
<dbReference type="GO" id="GO:0004829">
    <property type="term" value="F:threonine-tRNA ligase activity"/>
    <property type="evidence" value="ECO:0007669"/>
    <property type="project" value="UniProtKB-EC"/>
</dbReference>
<dbReference type="Gene3D" id="3.30.930.10">
    <property type="entry name" value="Bira Bifunctional Protein, Domain 2"/>
    <property type="match status" value="1"/>
</dbReference>
<dbReference type="InterPro" id="IPR012675">
    <property type="entry name" value="Beta-grasp_dom_sf"/>
</dbReference>
<dbReference type="Gene3D" id="3.30.980.10">
    <property type="entry name" value="Threonyl-trna Synthetase, Chain A, domain 2"/>
    <property type="match status" value="1"/>
</dbReference>
<evidence type="ECO:0000256" key="13">
    <source>
        <dbReference type="SAM" id="MobiDB-lite"/>
    </source>
</evidence>
<gene>
    <name evidence="16" type="ORF">DB88DRAFT_486291</name>
</gene>
<dbReference type="GO" id="GO:0006435">
    <property type="term" value="P:threonyl-tRNA aminoacylation"/>
    <property type="evidence" value="ECO:0007669"/>
    <property type="project" value="InterPro"/>
</dbReference>
<dbReference type="CDD" id="cd00860">
    <property type="entry name" value="ThrRS_anticodon"/>
    <property type="match status" value="1"/>
</dbReference>
<dbReference type="Pfam" id="PF07973">
    <property type="entry name" value="tRNA_SAD"/>
    <property type="match status" value="1"/>
</dbReference>
<dbReference type="HAMAP" id="MF_00184">
    <property type="entry name" value="Thr_tRNA_synth"/>
    <property type="match status" value="1"/>
</dbReference>
<dbReference type="InterPro" id="IPR002314">
    <property type="entry name" value="aa-tRNA-synt_IIb"/>
</dbReference>
<evidence type="ECO:0000313" key="16">
    <source>
        <dbReference type="EMBL" id="KAK1924642.1"/>
    </source>
</evidence>
<evidence type="ECO:0000256" key="12">
    <source>
        <dbReference type="ARBA" id="ARBA00072369"/>
    </source>
</evidence>
<dbReference type="FunFam" id="3.40.50.800:FF:000003">
    <property type="entry name" value="Threonine--tRNA ligase 2, cytoplasmic"/>
    <property type="match status" value="1"/>
</dbReference>
<dbReference type="InterPro" id="IPR036621">
    <property type="entry name" value="Anticodon-bd_dom_sf"/>
</dbReference>
<dbReference type="SUPFAM" id="SSF81271">
    <property type="entry name" value="TGS-like"/>
    <property type="match status" value="1"/>
</dbReference>
<dbReference type="SMART" id="SM00863">
    <property type="entry name" value="tRNA_SAD"/>
    <property type="match status" value="1"/>
</dbReference>
<dbReference type="InterPro" id="IPR012947">
    <property type="entry name" value="tRNA_SAD"/>
</dbReference>
<evidence type="ECO:0000256" key="9">
    <source>
        <dbReference type="ARBA" id="ARBA00023146"/>
    </source>
</evidence>
<sequence>MIPRRFIQSQARQFIRNSSKTPLVNAHRLLLPPIRTMSAAAHPVTSTANPAPPAEGLEPVTPKASDAAKAEAKHQKKEAKKEKKGGSSGPLELNPPPEFFQERIKIFDEYKAKYDKWVAEQPRNPITVTLPDGKQIEATAWETTPLAIAKSLASSLAERIIIAKVNNQELWDLNRPLEASCSLSLLDFDSPDNNYEARQVFWHSSAHVLGEACERKYEGCCLGYGPPLEEGGFFYDMSLKDNRSITTDDWKGIEDVCKVAVKEKQPFERLELPKEVLLEMFKYNKYKQHYINDKVPDGTSSTVYRCGPLIDLCLGPHVPHTGRIKALAVTKNSSSYFLGDAKNDTFQRVYGMSFPDGKQMTEYKKYLEEAAKRDHRRIGKDQELWTFNDLSPGSAFFLPMGMRIYNTLLNFIKAEYHKRGFSEVGSPNIFNSKLWETSGHWQNYAEDMFQLKVDEDKFAMKPMNCPGHCLIFDARERSYKELPLRFAEFGVLHRNEATGALSGLSRVRRFVQDDAHVFCTVDQVAAEIDSAFDFLQTVYKPFGFDFRVGLSTRNPKKWVGDLKVWDRAEDELRKALERHMPGQWHVNEEDAAFYGPKLDFQLTDALKRKWQCGTIQLDFNLPERFDLKYRGPDNTSVGGDLTRPVMIHRAILGSIERFIAIITESTGGKWPFWLSPRQIVVIPVAAPFKEYAQKVAQTFWDAGLYAEADLSDNTLNKKIRNGQTAQWNFIMVVGQDEFETQSVNIRNRDDEVQGREETVKLDVALERLLRLKDKKAPVGAKLE</sequence>
<evidence type="ECO:0000259" key="15">
    <source>
        <dbReference type="PROSITE" id="PS51880"/>
    </source>
</evidence>
<dbReference type="EC" id="6.1.1.3" evidence="3"/>
<evidence type="ECO:0000313" key="17">
    <source>
        <dbReference type="Proteomes" id="UP001182556"/>
    </source>
</evidence>
<keyword evidence="4" id="KW-0963">Cytoplasm</keyword>
<evidence type="ECO:0000256" key="8">
    <source>
        <dbReference type="ARBA" id="ARBA00022917"/>
    </source>
</evidence>
<keyword evidence="7" id="KW-0067">ATP-binding</keyword>
<dbReference type="InterPro" id="IPR018163">
    <property type="entry name" value="Thr/Ala-tRNA-synth_IIc_edit"/>
</dbReference>
<dbReference type="InterPro" id="IPR006195">
    <property type="entry name" value="aa-tRNA-synth_II"/>
</dbReference>
<dbReference type="GO" id="GO:0005524">
    <property type="term" value="F:ATP binding"/>
    <property type="evidence" value="ECO:0007669"/>
    <property type="project" value="UniProtKB-KW"/>
</dbReference>
<dbReference type="InterPro" id="IPR004154">
    <property type="entry name" value="Anticodon-bd"/>
</dbReference>
<reference evidence="16" key="1">
    <citation type="submission" date="2023-02" db="EMBL/GenBank/DDBJ databases">
        <title>Identification and recombinant expression of a fungal hydrolase from Papiliotrema laurentii that hydrolyzes apple cutin and clears colloidal polyester polyurethane.</title>
        <authorList>
            <consortium name="DOE Joint Genome Institute"/>
            <person name="Roman V.A."/>
            <person name="Bojanowski C."/>
            <person name="Crable B.R."/>
            <person name="Wagner D.N."/>
            <person name="Hung C.S."/>
            <person name="Nadeau L.J."/>
            <person name="Schratz L."/>
            <person name="Haridas S."/>
            <person name="Pangilinan J."/>
            <person name="Lipzen A."/>
            <person name="Na H."/>
            <person name="Yan M."/>
            <person name="Ng V."/>
            <person name="Grigoriev I.V."/>
            <person name="Spatafora J.W."/>
            <person name="Barlow D."/>
            <person name="Biffinger J."/>
            <person name="Kelley-Loughnane N."/>
            <person name="Varaljay V.A."/>
            <person name="Crookes-Goodson W.J."/>
        </authorList>
    </citation>
    <scope>NUCLEOTIDE SEQUENCE</scope>
    <source>
        <strain evidence="16">5307AH</strain>
    </source>
</reference>
<accession>A0AAD9FRC0</accession>
<keyword evidence="6" id="KW-0547">Nucleotide-binding</keyword>
<dbReference type="PANTHER" id="PTHR11451">
    <property type="entry name" value="THREONINE-TRNA LIGASE"/>
    <property type="match status" value="1"/>
</dbReference>
<evidence type="ECO:0000256" key="6">
    <source>
        <dbReference type="ARBA" id="ARBA00022741"/>
    </source>
</evidence>
<proteinExistence type="inferred from homology"/>
<dbReference type="EMBL" id="JAODAN010000004">
    <property type="protein sequence ID" value="KAK1924642.1"/>
    <property type="molecule type" value="Genomic_DNA"/>
</dbReference>
<comment type="subcellular location">
    <subcellularLocation>
        <location evidence="1">Cytoplasm</location>
    </subcellularLocation>
</comment>
<name>A0AAD9FRC0_PAPLA</name>
<dbReference type="PRINTS" id="PR01047">
    <property type="entry name" value="TRNASYNTHTHR"/>
</dbReference>
<dbReference type="CDD" id="cd01667">
    <property type="entry name" value="TGS_ThrRS"/>
    <property type="match status" value="1"/>
</dbReference>
<keyword evidence="17" id="KW-1185">Reference proteome</keyword>
<dbReference type="Pfam" id="PF00587">
    <property type="entry name" value="tRNA-synt_2b"/>
    <property type="match status" value="1"/>
</dbReference>
<evidence type="ECO:0000256" key="5">
    <source>
        <dbReference type="ARBA" id="ARBA00022598"/>
    </source>
</evidence>
<evidence type="ECO:0000256" key="11">
    <source>
        <dbReference type="ARBA" id="ARBA00049515"/>
    </source>
</evidence>
<feature type="domain" description="TGS" evidence="15">
    <location>
        <begin position="124"/>
        <end position="187"/>
    </location>
</feature>
<keyword evidence="9" id="KW-0030">Aminoacyl-tRNA synthetase</keyword>
<keyword evidence="5 16" id="KW-0436">Ligase</keyword>
<dbReference type="GO" id="GO:0005739">
    <property type="term" value="C:mitochondrion"/>
    <property type="evidence" value="ECO:0007669"/>
    <property type="project" value="TreeGrafter"/>
</dbReference>
<comment type="catalytic activity">
    <reaction evidence="11">
        <text>tRNA(Thr) + L-threonine + ATP = L-threonyl-tRNA(Thr) + AMP + diphosphate + H(+)</text>
        <dbReference type="Rhea" id="RHEA:24624"/>
        <dbReference type="Rhea" id="RHEA-COMP:9670"/>
        <dbReference type="Rhea" id="RHEA-COMP:9704"/>
        <dbReference type="ChEBI" id="CHEBI:15378"/>
        <dbReference type="ChEBI" id="CHEBI:30616"/>
        <dbReference type="ChEBI" id="CHEBI:33019"/>
        <dbReference type="ChEBI" id="CHEBI:57926"/>
        <dbReference type="ChEBI" id="CHEBI:78442"/>
        <dbReference type="ChEBI" id="CHEBI:78534"/>
        <dbReference type="ChEBI" id="CHEBI:456215"/>
        <dbReference type="EC" id="6.1.1.3"/>
    </reaction>
</comment>
<dbReference type="FunFam" id="3.30.930.10:FF:000019">
    <property type="entry name" value="Threonine--tRNA ligase"/>
    <property type="match status" value="1"/>
</dbReference>
<dbReference type="InterPro" id="IPR033728">
    <property type="entry name" value="ThrRS_core"/>
</dbReference>
<dbReference type="PANTHER" id="PTHR11451:SF46">
    <property type="entry name" value="THREONINE--TRNA LIGASE"/>
    <property type="match status" value="1"/>
</dbReference>
<dbReference type="FunFam" id="3.10.20.30:FF:000006">
    <property type="entry name" value="Threonine--tRNA ligase, cytoplasmic"/>
    <property type="match status" value="1"/>
</dbReference>
<dbReference type="Proteomes" id="UP001182556">
    <property type="component" value="Unassembled WGS sequence"/>
</dbReference>
<protein>
    <recommendedName>
        <fullName evidence="12">Probable threonine--tRNA ligase, cytoplasmic</fullName>
        <ecNumber evidence="3">6.1.1.3</ecNumber>
    </recommendedName>
    <alternativeName>
        <fullName evidence="10">Threonyl-tRNA synthetase</fullName>
    </alternativeName>
</protein>
<evidence type="ECO:0000256" key="7">
    <source>
        <dbReference type="ARBA" id="ARBA00022840"/>
    </source>
</evidence>